<dbReference type="WormBase" id="SRAE_2000458000">
    <property type="protein sequence ID" value="SRP04276"/>
    <property type="gene ID" value="WBGene00264812"/>
</dbReference>
<dbReference type="GeneID" id="36382305"/>
<feature type="domain" description="Fungal lipase-type" evidence="2">
    <location>
        <begin position="85"/>
        <end position="222"/>
    </location>
</feature>
<reference evidence="3 4" key="1">
    <citation type="submission" date="2014-09" db="EMBL/GenBank/DDBJ databases">
        <authorList>
            <person name="Martin A.A."/>
        </authorList>
    </citation>
    <scope>NUCLEOTIDE SEQUENCE</scope>
    <source>
        <strain evidence="4">ED321</strain>
        <strain evidence="3">ED321 Heterogonic</strain>
    </source>
</reference>
<evidence type="ECO:0000313" key="4">
    <source>
        <dbReference type="Proteomes" id="UP000035682"/>
    </source>
</evidence>
<reference evidence="5" key="2">
    <citation type="submission" date="2020-12" db="UniProtKB">
        <authorList>
            <consortium name="WormBaseParasite"/>
        </authorList>
    </citation>
    <scope>IDENTIFICATION</scope>
</reference>
<dbReference type="SUPFAM" id="SSF53474">
    <property type="entry name" value="alpha/beta-Hydrolases"/>
    <property type="match status" value="1"/>
</dbReference>
<evidence type="ECO:0000313" key="6">
    <source>
        <dbReference type="WormBase" id="SRAE_2000458000"/>
    </source>
</evidence>
<evidence type="ECO:0000256" key="1">
    <source>
        <dbReference type="SAM" id="SignalP"/>
    </source>
</evidence>
<evidence type="ECO:0000313" key="3">
    <source>
        <dbReference type="EMBL" id="CEF69934.1"/>
    </source>
</evidence>
<dbReference type="STRING" id="34506.A0A090LP19"/>
<gene>
    <name evidence="3 5 6" type="ORF">SRAE_2000458000</name>
</gene>
<evidence type="ECO:0000313" key="5">
    <source>
        <dbReference type="WBParaSite" id="SRAE_2000458000.1"/>
    </source>
</evidence>
<dbReference type="EMBL" id="LN609529">
    <property type="protein sequence ID" value="CEF69934.1"/>
    <property type="molecule type" value="Genomic_DNA"/>
</dbReference>
<dbReference type="OrthoDB" id="5866690at2759"/>
<keyword evidence="1" id="KW-0732">Signal</keyword>
<dbReference type="GO" id="GO:0006629">
    <property type="term" value="P:lipid metabolic process"/>
    <property type="evidence" value="ECO:0007669"/>
    <property type="project" value="InterPro"/>
</dbReference>
<protein>
    <submittedName>
        <fullName evidence="3 5">Lipase, class 3 family-containing protein</fullName>
    </submittedName>
</protein>
<dbReference type="Pfam" id="PF01764">
    <property type="entry name" value="Lipase_3"/>
    <property type="match status" value="1"/>
</dbReference>
<dbReference type="OMA" id="YRITHSH"/>
<accession>A0A090LP19</accession>
<dbReference type="Gene3D" id="3.40.50.1820">
    <property type="entry name" value="alpha/beta hydrolase"/>
    <property type="match status" value="1"/>
</dbReference>
<dbReference type="InterPro" id="IPR002921">
    <property type="entry name" value="Fungal_lipase-type"/>
</dbReference>
<feature type="chain" id="PRO_5015031094" evidence="1">
    <location>
        <begin position="19"/>
        <end position="287"/>
    </location>
</feature>
<dbReference type="InterPro" id="IPR029058">
    <property type="entry name" value="AB_hydrolase_fold"/>
</dbReference>
<keyword evidence="4" id="KW-1185">Reference proteome</keyword>
<organism evidence="3">
    <name type="scientific">Strongyloides ratti</name>
    <name type="common">Parasitic roundworm</name>
    <dbReference type="NCBI Taxonomy" id="34506"/>
    <lineage>
        <taxon>Eukaryota</taxon>
        <taxon>Metazoa</taxon>
        <taxon>Ecdysozoa</taxon>
        <taxon>Nematoda</taxon>
        <taxon>Chromadorea</taxon>
        <taxon>Rhabditida</taxon>
        <taxon>Tylenchina</taxon>
        <taxon>Panagrolaimomorpha</taxon>
        <taxon>Strongyloidoidea</taxon>
        <taxon>Strongyloididae</taxon>
        <taxon>Strongyloides</taxon>
    </lineage>
</organism>
<dbReference type="CTD" id="36382305"/>
<sequence>MKFCILFLVYLITPFTLATYSDGLARKVMLSMSSAAYSDIPERCIKNVFGQSGVFGRQVSVTCDKVSNDRCSGFTAVSHDDKAIIISFRGSTGFLQLAQEASGEIFNKPIPFFSGGAVSLYFYNAFNDVWTKGLKDSFLGLKNKYPTYKVYVTGHSLGGAMACICAATIVKSGYISSNNILLYTMGEPRVGDDDFVKGFDKLNIEAYRIIHKHDLVPHLPPDHLFGYKHHKEEIFYNNDMTSGSKFKICSGDDSNSCSSASVDLSINDHLHYFNTDVSDYGYHGCFA</sequence>
<name>A0A090LP19_STRRB</name>
<feature type="signal peptide" evidence="1">
    <location>
        <begin position="1"/>
        <end position="18"/>
    </location>
</feature>
<dbReference type="PANTHER" id="PTHR45908:SF8">
    <property type="entry name" value="FUNGAL LIPASE-LIKE DOMAIN-CONTAINING PROTEIN"/>
    <property type="match status" value="1"/>
</dbReference>
<dbReference type="CDD" id="cd00519">
    <property type="entry name" value="Lipase_3"/>
    <property type="match status" value="1"/>
</dbReference>
<dbReference type="RefSeq" id="XP_024509133.1">
    <property type="nucleotide sequence ID" value="XM_024643466.1"/>
</dbReference>
<dbReference type="Proteomes" id="UP000035682">
    <property type="component" value="Unplaced"/>
</dbReference>
<evidence type="ECO:0000259" key="2">
    <source>
        <dbReference type="Pfam" id="PF01764"/>
    </source>
</evidence>
<dbReference type="PANTHER" id="PTHR45908">
    <property type="entry name" value="PROTEIN CBG11750-RELATED"/>
    <property type="match status" value="1"/>
</dbReference>
<dbReference type="AlphaFoldDB" id="A0A090LP19"/>
<proteinExistence type="predicted"/>
<dbReference type="WBParaSite" id="SRAE_2000458000.1">
    <property type="protein sequence ID" value="SRAE_2000458000.1"/>
    <property type="gene ID" value="WBGene00264812"/>
</dbReference>